<name>A0A7S1AUC6_NOCSC</name>
<dbReference type="PANTHER" id="PTHR10353:SF36">
    <property type="entry name" value="LP05116P"/>
    <property type="match status" value="1"/>
</dbReference>
<reference evidence="5" key="1">
    <citation type="submission" date="2021-01" db="EMBL/GenBank/DDBJ databases">
        <authorList>
            <person name="Corre E."/>
            <person name="Pelletier E."/>
            <person name="Niang G."/>
            <person name="Scheremetjew M."/>
            <person name="Finn R."/>
            <person name="Kale V."/>
            <person name="Holt S."/>
            <person name="Cochrane G."/>
            <person name="Meng A."/>
            <person name="Brown T."/>
            <person name="Cohen L."/>
        </authorList>
    </citation>
    <scope>NUCLEOTIDE SEQUENCE</scope>
</reference>
<evidence type="ECO:0000256" key="3">
    <source>
        <dbReference type="ARBA" id="ARBA00023295"/>
    </source>
</evidence>
<dbReference type="InterPro" id="IPR033132">
    <property type="entry name" value="GH_1_N_CS"/>
</dbReference>
<evidence type="ECO:0000313" key="5">
    <source>
        <dbReference type="EMBL" id="CAD8865426.1"/>
    </source>
</evidence>
<dbReference type="PRINTS" id="PR00131">
    <property type="entry name" value="GLHYDRLASE1"/>
</dbReference>
<dbReference type="Gene3D" id="3.20.20.80">
    <property type="entry name" value="Glycosidases"/>
    <property type="match status" value="1"/>
</dbReference>
<dbReference type="InterPro" id="IPR001360">
    <property type="entry name" value="Glyco_hydro_1"/>
</dbReference>
<evidence type="ECO:0008006" key="6">
    <source>
        <dbReference type="Google" id="ProtNLM"/>
    </source>
</evidence>
<keyword evidence="3" id="KW-0326">Glycosidase</keyword>
<dbReference type="PROSITE" id="PS00653">
    <property type="entry name" value="GLYCOSYL_HYDROL_F1_2"/>
    <property type="match status" value="1"/>
</dbReference>
<protein>
    <recommendedName>
        <fullName evidence="6">Beta-glucosidase</fullName>
    </recommendedName>
</protein>
<dbReference type="FunFam" id="3.20.20.80:FF:000041">
    <property type="entry name" value="Beta-glucosidase 7"/>
    <property type="match status" value="1"/>
</dbReference>
<accession>A0A7S1AUC6</accession>
<evidence type="ECO:0000256" key="2">
    <source>
        <dbReference type="ARBA" id="ARBA00022801"/>
    </source>
</evidence>
<organism evidence="5">
    <name type="scientific">Noctiluca scintillans</name>
    <name type="common">Sea sparkle</name>
    <name type="synonym">Red tide dinoflagellate</name>
    <dbReference type="NCBI Taxonomy" id="2966"/>
    <lineage>
        <taxon>Eukaryota</taxon>
        <taxon>Sar</taxon>
        <taxon>Alveolata</taxon>
        <taxon>Dinophyceae</taxon>
        <taxon>Noctilucales</taxon>
        <taxon>Noctilucaceae</taxon>
        <taxon>Noctiluca</taxon>
    </lineage>
</organism>
<dbReference type="EMBL" id="HBFQ01056074">
    <property type="protein sequence ID" value="CAD8865426.1"/>
    <property type="molecule type" value="Transcribed_RNA"/>
</dbReference>
<dbReference type="AlphaFoldDB" id="A0A7S1AUC6"/>
<proteinExistence type="inferred from homology"/>
<evidence type="ECO:0000256" key="4">
    <source>
        <dbReference type="RuleBase" id="RU003690"/>
    </source>
</evidence>
<dbReference type="PANTHER" id="PTHR10353">
    <property type="entry name" value="GLYCOSYL HYDROLASE"/>
    <property type="match status" value="1"/>
</dbReference>
<sequence>MAQVTRQRVLPIQFRLPPRVLGTMVFRRLLCFSLAVEGLADMDFIAKTFGQDMDFLWGTATASFQVEGAWNASGRQPTIWDDWFHSGAHARRYDADSYNWGDVADDFYHQWPQDVERIGSLGFNAFRLSIAWSRVMPYNVPNREGVDYYRRLLTNLKERGIAPFVTLYHWDLPNDKDWLDPKIVEQFETYVDYCFEVFGDLVTHWLTFNEPWSFCGAYGGDRSPPATNSTAAKYLCGHHMLLSHSAAVRLYRAKYQADQLGKIGITLNYDWGEPYNTSSEADQYAAQLHHDFNLGWFADPVYLTGDYPESMKRLLGEDLPKFTAQQSQELKGTFDFYGMNHYTTSWIRAQEGVVPPLSSTHQRDDGTFIGPQQQSSWLYVVPWGIESCLLYIHSRYGDVKELVITENGVDVKGESQVPFPDILNDTVRVNYYDQYLTHVAQARWKGVPVKGYFAWSLLDNLEWNDGYEMRFGITHVDFSVSPPKRYAKASSKWFEALFDLMTPLTIIS</sequence>
<evidence type="ECO:0000256" key="1">
    <source>
        <dbReference type="ARBA" id="ARBA00010838"/>
    </source>
</evidence>
<dbReference type="GO" id="GO:0005975">
    <property type="term" value="P:carbohydrate metabolic process"/>
    <property type="evidence" value="ECO:0007669"/>
    <property type="project" value="InterPro"/>
</dbReference>
<keyword evidence="2" id="KW-0378">Hydrolase</keyword>
<dbReference type="SUPFAM" id="SSF51445">
    <property type="entry name" value="(Trans)glycosidases"/>
    <property type="match status" value="1"/>
</dbReference>
<dbReference type="Pfam" id="PF00232">
    <property type="entry name" value="Glyco_hydro_1"/>
    <property type="match status" value="1"/>
</dbReference>
<comment type="similarity">
    <text evidence="1 4">Belongs to the glycosyl hydrolase 1 family.</text>
</comment>
<dbReference type="InterPro" id="IPR017853">
    <property type="entry name" value="GH"/>
</dbReference>
<gene>
    <name evidence="5" type="ORF">NSCI0253_LOCUS39781</name>
</gene>
<dbReference type="GO" id="GO:0008422">
    <property type="term" value="F:beta-glucosidase activity"/>
    <property type="evidence" value="ECO:0007669"/>
    <property type="project" value="TreeGrafter"/>
</dbReference>